<dbReference type="PANTHER" id="PTHR42839:SF1">
    <property type="entry name" value="ISOCHORISMATE SYNTHASE MENF"/>
    <property type="match status" value="1"/>
</dbReference>
<organism evidence="6 7">
    <name type="scientific">Paracerasibacillus soli</name>
    <dbReference type="NCBI Taxonomy" id="480284"/>
    <lineage>
        <taxon>Bacteria</taxon>
        <taxon>Bacillati</taxon>
        <taxon>Bacillota</taxon>
        <taxon>Bacilli</taxon>
        <taxon>Bacillales</taxon>
        <taxon>Bacillaceae</taxon>
        <taxon>Paracerasibacillus</taxon>
    </lineage>
</organism>
<evidence type="ECO:0000259" key="5">
    <source>
        <dbReference type="Pfam" id="PF00425"/>
    </source>
</evidence>
<dbReference type="InterPro" id="IPR004561">
    <property type="entry name" value="IsoChor_synthase"/>
</dbReference>
<dbReference type="Gene3D" id="3.60.120.10">
    <property type="entry name" value="Anthranilate synthase"/>
    <property type="match status" value="1"/>
</dbReference>
<dbReference type="PANTHER" id="PTHR42839">
    <property type="entry name" value="ISOCHORISMATE SYNTHASE ENTC"/>
    <property type="match status" value="1"/>
</dbReference>
<keyword evidence="7" id="KW-1185">Reference proteome</keyword>
<comment type="pathway">
    <text evidence="4">Quinol/quinone metabolism; 1,4-dihydroxy-2-naphthoate biosynthesis; 1,4-dihydroxy-2-naphthoate from chorismate: step 1/7.</text>
</comment>
<dbReference type="Pfam" id="PF00425">
    <property type="entry name" value="Chorismate_bind"/>
    <property type="match status" value="1"/>
</dbReference>
<comment type="similarity">
    <text evidence="2 4">Belongs to the isochorismate synthase family.</text>
</comment>
<dbReference type="HAMAP" id="MF_01935">
    <property type="entry name" value="MenF"/>
    <property type="match status" value="1"/>
</dbReference>
<comment type="function">
    <text evidence="4">Catalyzes the conversion of chorismate to isochorismate.</text>
</comment>
<dbReference type="GO" id="GO:0008909">
    <property type="term" value="F:isochorismate synthase activity"/>
    <property type="evidence" value="ECO:0007669"/>
    <property type="project" value="UniProtKB-EC"/>
</dbReference>
<feature type="domain" description="Chorismate-utilising enzyme C-terminal" evidence="5">
    <location>
        <begin position="199"/>
        <end position="451"/>
    </location>
</feature>
<evidence type="ECO:0000256" key="4">
    <source>
        <dbReference type="HAMAP-Rule" id="MF_01935"/>
    </source>
</evidence>
<dbReference type="Proteomes" id="UP001275315">
    <property type="component" value="Unassembled WGS sequence"/>
</dbReference>
<proteinExistence type="inferred from homology"/>
<dbReference type="InterPro" id="IPR015890">
    <property type="entry name" value="Chorismate_C"/>
</dbReference>
<keyword evidence="4" id="KW-0474">Menaquinone biosynthesis</keyword>
<keyword evidence="4" id="KW-0460">Magnesium</keyword>
<evidence type="ECO:0000256" key="2">
    <source>
        <dbReference type="ARBA" id="ARBA00005297"/>
    </source>
</evidence>
<dbReference type="NCBIfam" id="TIGR00543">
    <property type="entry name" value="isochor_syn"/>
    <property type="match status" value="1"/>
</dbReference>
<accession>A0ABU5CQU7</accession>
<dbReference type="RefSeq" id="WP_320379466.1">
    <property type="nucleotide sequence ID" value="NZ_JAWDIQ010000001.1"/>
</dbReference>
<reference evidence="6 7" key="1">
    <citation type="submission" date="2023-10" db="EMBL/GenBank/DDBJ databases">
        <title>Virgibacillus soli CC-YMP-6 genome.</title>
        <authorList>
            <person name="Miliotis G."/>
            <person name="Sengupta P."/>
            <person name="Hameed A."/>
            <person name="Chuvochina M."/>
            <person name="Mcdonagh F."/>
            <person name="Simpson A.C."/>
            <person name="Singh N.K."/>
            <person name="Rekha P.D."/>
            <person name="Raman K."/>
            <person name="Hugenholtz P."/>
            <person name="Venkateswaran K."/>
        </authorList>
    </citation>
    <scope>NUCLEOTIDE SEQUENCE [LARGE SCALE GENOMIC DNA]</scope>
    <source>
        <strain evidence="6 7">CC-YMP-6</strain>
    </source>
</reference>
<comment type="caution">
    <text evidence="6">The sequence shown here is derived from an EMBL/GenBank/DDBJ whole genome shotgun (WGS) entry which is preliminary data.</text>
</comment>
<evidence type="ECO:0000256" key="3">
    <source>
        <dbReference type="ARBA" id="ARBA00023235"/>
    </source>
</evidence>
<evidence type="ECO:0000313" key="6">
    <source>
        <dbReference type="EMBL" id="MDY0408756.1"/>
    </source>
</evidence>
<dbReference type="EMBL" id="JAWDIQ010000001">
    <property type="protein sequence ID" value="MDY0408756.1"/>
    <property type="molecule type" value="Genomic_DNA"/>
</dbReference>
<dbReference type="SUPFAM" id="SSF56322">
    <property type="entry name" value="ADC synthase"/>
    <property type="match status" value="1"/>
</dbReference>
<dbReference type="EC" id="5.4.4.2" evidence="4"/>
<protein>
    <recommendedName>
        <fullName evidence="4">Isochorismate synthase MenF</fullName>
        <ecNumber evidence="4">5.4.4.2</ecNumber>
    </recommendedName>
    <alternativeName>
        <fullName evidence="4">Isochorismate mutase</fullName>
    </alternativeName>
</protein>
<comment type="pathway">
    <text evidence="4">Quinol/quinone metabolism; menaquinone biosynthesis.</text>
</comment>
<comment type="catalytic activity">
    <reaction evidence="1 4">
        <text>chorismate = isochorismate</text>
        <dbReference type="Rhea" id="RHEA:18985"/>
        <dbReference type="ChEBI" id="CHEBI:29748"/>
        <dbReference type="ChEBI" id="CHEBI:29780"/>
        <dbReference type="EC" id="5.4.4.2"/>
    </reaction>
</comment>
<keyword evidence="4" id="KW-0479">Metal-binding</keyword>
<evidence type="ECO:0000256" key="1">
    <source>
        <dbReference type="ARBA" id="ARBA00000799"/>
    </source>
</evidence>
<sequence length="462" mass="52272">MVTEIKELQQLIQKALDDIGEGQQKLVSYTKKVEQFDAIHFFQAVRKSYTKSAFWHTADNSLTLVAAGELIKVNGNGKKRIEQTKAALGKMFAEAVTYCPVKKKGTGLLVLGGMNFDSKQENGALWKDFPDSEFFVPEFLFSQLEENDYYLTTNLLVRHKDHADTVVKEYMKKEAALWNYPICHFTDNKLINEEEVATHEWKNVVQRAKNLIREGIAEKIVLARELRIKAADDFEIAHVLKRLLQTQANSYVFAYVREKSCFIGATPERLVRVENEQLLTTCLAGSAPRGKTPDEDEQIRYGLLQDPKNIEEHQFVVKMIKESIAPYCKQLNIPKKPVVYPLKNIQHLYTPVTAKLEQHFTIFDIVQKLHPTPALGGTPTETALAFIREQEPLNRGWYGAPIGWVDQQMNGEFAVAIRSGLISGNEASIFAGCGIVKDSDIEAEFEETSLKFLPMQTVLGGK</sequence>
<feature type="active site" description="Proton acceptor" evidence="4">
    <location>
        <position position="219"/>
    </location>
</feature>
<feature type="binding site" evidence="4">
    <location>
        <position position="312"/>
    </location>
    <ligand>
        <name>Mg(2+)</name>
        <dbReference type="ChEBI" id="CHEBI:18420"/>
    </ligand>
</feature>
<feature type="binding site" evidence="4">
    <location>
        <position position="447"/>
    </location>
    <ligand>
        <name>Mg(2+)</name>
        <dbReference type="ChEBI" id="CHEBI:18420"/>
    </ligand>
</feature>
<name>A0ABU5CQU7_9BACI</name>
<feature type="active site" description="Proton donor" evidence="4">
    <location>
        <position position="268"/>
    </location>
</feature>
<dbReference type="InterPro" id="IPR034681">
    <property type="entry name" value="MenF"/>
</dbReference>
<evidence type="ECO:0000313" key="7">
    <source>
        <dbReference type="Proteomes" id="UP001275315"/>
    </source>
</evidence>
<dbReference type="InterPro" id="IPR005801">
    <property type="entry name" value="ADC_synthase"/>
</dbReference>
<keyword evidence="3 4" id="KW-0413">Isomerase</keyword>
<gene>
    <name evidence="4" type="primary">menF</name>
    <name evidence="6" type="ORF">RWD45_09595</name>
</gene>
<comment type="cofactor">
    <cofactor evidence="4">
        <name>Mg(2+)</name>
        <dbReference type="ChEBI" id="CHEBI:18420"/>
    </cofactor>
</comment>